<dbReference type="RefSeq" id="WP_185664815.1">
    <property type="nucleotide sequence ID" value="NZ_JACLAW010000010.1"/>
</dbReference>
<feature type="active site" evidence="2">
    <location>
        <position position="44"/>
    </location>
</feature>
<dbReference type="Gene3D" id="3.10.310.10">
    <property type="entry name" value="Diaminopimelate Epimerase, Chain A, domain 1"/>
    <property type="match status" value="2"/>
</dbReference>
<dbReference type="Pfam" id="PF02567">
    <property type="entry name" value="PhzC-PhzF"/>
    <property type="match status" value="1"/>
</dbReference>
<comment type="caution">
    <text evidence="3">The sequence shown here is derived from an EMBL/GenBank/DDBJ whole genome shotgun (WGS) entry which is preliminary data.</text>
</comment>
<dbReference type="EMBL" id="JACLAW010000010">
    <property type="protein sequence ID" value="MBC2666512.1"/>
    <property type="molecule type" value="Genomic_DNA"/>
</dbReference>
<sequence length="281" mass="29692">MRLDLVDVFASGPQSGNPLAVVREGEGLDDAQMLALTRWLGFSETTFLLPPTDPAADYRVRIFYPAGELPFAGHPTLGSAFAWLAAGGEPKSHGAVVQQCGIGLVEVRREIGQLAFRAPPLRRSGPLSEQERAEAIRVAGVPEEAVVAAVHADNGPTWKLLHLRGLDDLLAAEPVGRADVPTDVGLLAPHPAGSRVAFELRAFFADATGRIEEDPVTGSLNAAVAQYLLEAGFAPEDYVAGQGRKVGADGRVHVRRDEDGSVWIGGVVRAVSMGGRLTPLA</sequence>
<reference evidence="3 4" key="1">
    <citation type="submission" date="2020-08" db="EMBL/GenBank/DDBJ databases">
        <title>The genome sequence of type strain Novosphingobium flavum NBRC 111647.</title>
        <authorList>
            <person name="Liu Y."/>
        </authorList>
    </citation>
    <scope>NUCLEOTIDE SEQUENCE [LARGE SCALE GENOMIC DNA]</scope>
    <source>
        <strain evidence="3 4">NBRC 111647</strain>
    </source>
</reference>
<dbReference type="PANTHER" id="PTHR13774:SF32">
    <property type="entry name" value="ANTISENSE-ENHANCING SEQUENCE 1"/>
    <property type="match status" value="1"/>
</dbReference>
<organism evidence="3 4">
    <name type="scientific">Novosphingobium flavum</name>
    <dbReference type="NCBI Taxonomy" id="1778672"/>
    <lineage>
        <taxon>Bacteria</taxon>
        <taxon>Pseudomonadati</taxon>
        <taxon>Pseudomonadota</taxon>
        <taxon>Alphaproteobacteria</taxon>
        <taxon>Sphingomonadales</taxon>
        <taxon>Sphingomonadaceae</taxon>
        <taxon>Novosphingobium</taxon>
    </lineage>
</organism>
<dbReference type="Proteomes" id="UP000566813">
    <property type="component" value="Unassembled WGS sequence"/>
</dbReference>
<dbReference type="InterPro" id="IPR003719">
    <property type="entry name" value="Phenazine_PhzF-like"/>
</dbReference>
<comment type="similarity">
    <text evidence="1">Belongs to the PhzF family.</text>
</comment>
<evidence type="ECO:0000256" key="2">
    <source>
        <dbReference type="PIRSR" id="PIRSR016184-1"/>
    </source>
</evidence>
<proteinExistence type="inferred from homology"/>
<dbReference type="NCBIfam" id="TIGR00654">
    <property type="entry name" value="PhzF_family"/>
    <property type="match status" value="1"/>
</dbReference>
<gene>
    <name evidence="3" type="ORF">H7F51_13370</name>
</gene>
<dbReference type="SUPFAM" id="SSF54506">
    <property type="entry name" value="Diaminopimelate epimerase-like"/>
    <property type="match status" value="1"/>
</dbReference>
<evidence type="ECO:0000313" key="4">
    <source>
        <dbReference type="Proteomes" id="UP000566813"/>
    </source>
</evidence>
<dbReference type="GO" id="GO:0016853">
    <property type="term" value="F:isomerase activity"/>
    <property type="evidence" value="ECO:0007669"/>
    <property type="project" value="TreeGrafter"/>
</dbReference>
<dbReference type="PANTHER" id="PTHR13774">
    <property type="entry name" value="PHENAZINE BIOSYNTHESIS PROTEIN"/>
    <property type="match status" value="1"/>
</dbReference>
<dbReference type="GO" id="GO:0005737">
    <property type="term" value="C:cytoplasm"/>
    <property type="evidence" value="ECO:0007669"/>
    <property type="project" value="TreeGrafter"/>
</dbReference>
<name>A0A7X1FU75_9SPHN</name>
<protein>
    <submittedName>
        <fullName evidence="3">PhzF family phenazine biosynthesis protein</fullName>
    </submittedName>
</protein>
<accession>A0A7X1FU75</accession>
<evidence type="ECO:0000256" key="1">
    <source>
        <dbReference type="ARBA" id="ARBA00008270"/>
    </source>
</evidence>
<evidence type="ECO:0000313" key="3">
    <source>
        <dbReference type="EMBL" id="MBC2666512.1"/>
    </source>
</evidence>
<dbReference type="PIRSF" id="PIRSF016184">
    <property type="entry name" value="PhzC_PhzF"/>
    <property type="match status" value="1"/>
</dbReference>
<dbReference type="AlphaFoldDB" id="A0A7X1FU75"/>
<keyword evidence="4" id="KW-1185">Reference proteome</keyword>